<gene>
    <name evidence="2" type="ORF">ACFO6W_21220</name>
</gene>
<dbReference type="Proteomes" id="UP001596023">
    <property type="component" value="Unassembled WGS sequence"/>
</dbReference>
<dbReference type="PANTHER" id="PTHR33993:SF2">
    <property type="entry name" value="VOC DOMAIN-CONTAINING PROTEIN"/>
    <property type="match status" value="1"/>
</dbReference>
<organism evidence="2 3">
    <name type="scientific">Dysgonomonas termitidis</name>
    <dbReference type="NCBI Taxonomy" id="1516126"/>
    <lineage>
        <taxon>Bacteria</taxon>
        <taxon>Pseudomonadati</taxon>
        <taxon>Bacteroidota</taxon>
        <taxon>Bacteroidia</taxon>
        <taxon>Bacteroidales</taxon>
        <taxon>Dysgonomonadaceae</taxon>
        <taxon>Dysgonomonas</taxon>
    </lineage>
</organism>
<dbReference type="PANTHER" id="PTHR33993">
    <property type="entry name" value="GLYOXALASE-RELATED"/>
    <property type="match status" value="1"/>
</dbReference>
<proteinExistence type="predicted"/>
<dbReference type="Pfam" id="PF00903">
    <property type="entry name" value="Glyoxalase"/>
    <property type="match status" value="1"/>
</dbReference>
<evidence type="ECO:0000313" key="2">
    <source>
        <dbReference type="EMBL" id="MFC4676211.1"/>
    </source>
</evidence>
<reference evidence="3" key="1">
    <citation type="journal article" date="2019" name="Int. J. Syst. Evol. Microbiol.">
        <title>The Global Catalogue of Microorganisms (GCM) 10K type strain sequencing project: providing services to taxonomists for standard genome sequencing and annotation.</title>
        <authorList>
            <consortium name="The Broad Institute Genomics Platform"/>
            <consortium name="The Broad Institute Genome Sequencing Center for Infectious Disease"/>
            <person name="Wu L."/>
            <person name="Ma J."/>
        </authorList>
    </citation>
    <scope>NUCLEOTIDE SEQUENCE [LARGE SCALE GENOMIC DNA]</scope>
    <source>
        <strain evidence="3">CCUG 66188</strain>
    </source>
</reference>
<dbReference type="CDD" id="cd07247">
    <property type="entry name" value="SgaA_N_like"/>
    <property type="match status" value="1"/>
</dbReference>
<accession>A0ABV9L1T1</accession>
<sequence>MKRLVAFFEIPCKDFDRAVKFYESIFSISMSKCDCEHEKMAFFPGEDGKNSGAISWAEDFIPSQNGVLISLNCEDISASLAIVESKGGKVVIPKTKIEVEGLGYFCVFADCEGNHIGLYSDK</sequence>
<evidence type="ECO:0000313" key="3">
    <source>
        <dbReference type="Proteomes" id="UP001596023"/>
    </source>
</evidence>
<evidence type="ECO:0000259" key="1">
    <source>
        <dbReference type="PROSITE" id="PS51819"/>
    </source>
</evidence>
<dbReference type="InterPro" id="IPR029068">
    <property type="entry name" value="Glyas_Bleomycin-R_OHBP_Dase"/>
</dbReference>
<protein>
    <submittedName>
        <fullName evidence="2">VOC family protein</fullName>
    </submittedName>
</protein>
<dbReference type="EMBL" id="JBHSGN010000124">
    <property type="protein sequence ID" value="MFC4676211.1"/>
    <property type="molecule type" value="Genomic_DNA"/>
</dbReference>
<name>A0ABV9L1T1_9BACT</name>
<dbReference type="SUPFAM" id="SSF54593">
    <property type="entry name" value="Glyoxalase/Bleomycin resistance protein/Dihydroxybiphenyl dioxygenase"/>
    <property type="match status" value="1"/>
</dbReference>
<dbReference type="InterPro" id="IPR004360">
    <property type="entry name" value="Glyas_Fos-R_dOase_dom"/>
</dbReference>
<dbReference type="InterPro" id="IPR052164">
    <property type="entry name" value="Anthracycline_SecMetBiosynth"/>
</dbReference>
<dbReference type="Gene3D" id="3.10.180.10">
    <property type="entry name" value="2,3-Dihydroxybiphenyl 1,2-Dioxygenase, domain 1"/>
    <property type="match status" value="1"/>
</dbReference>
<keyword evidence="3" id="KW-1185">Reference proteome</keyword>
<comment type="caution">
    <text evidence="2">The sequence shown here is derived from an EMBL/GenBank/DDBJ whole genome shotgun (WGS) entry which is preliminary data.</text>
</comment>
<feature type="domain" description="VOC" evidence="1">
    <location>
        <begin position="4"/>
        <end position="121"/>
    </location>
</feature>
<dbReference type="RefSeq" id="WP_380000214.1">
    <property type="nucleotide sequence ID" value="NZ_JBHSGN010000124.1"/>
</dbReference>
<dbReference type="InterPro" id="IPR037523">
    <property type="entry name" value="VOC_core"/>
</dbReference>
<dbReference type="PROSITE" id="PS51819">
    <property type="entry name" value="VOC"/>
    <property type="match status" value="1"/>
</dbReference>